<reference evidence="7 8" key="1">
    <citation type="submission" date="2021-08" db="EMBL/GenBank/DDBJ databases">
        <title>Draft genome sequence of Spirulina subsalsa with high tolerance to salinity and hype-accumulation of phycocyanin.</title>
        <authorList>
            <person name="Pei H."/>
            <person name="Jiang L."/>
        </authorList>
    </citation>
    <scope>NUCLEOTIDE SEQUENCE [LARGE SCALE GENOMIC DNA]</scope>
    <source>
        <strain evidence="7 8">FACHB-351</strain>
    </source>
</reference>
<evidence type="ECO:0000256" key="1">
    <source>
        <dbReference type="ARBA" id="ARBA00004141"/>
    </source>
</evidence>
<keyword evidence="3 6" id="KW-0812">Transmembrane</keyword>
<evidence type="ECO:0000256" key="5">
    <source>
        <dbReference type="ARBA" id="ARBA00023136"/>
    </source>
</evidence>
<evidence type="ECO:0000256" key="6">
    <source>
        <dbReference type="RuleBase" id="RU363041"/>
    </source>
</evidence>
<dbReference type="InterPro" id="IPR002781">
    <property type="entry name" value="TM_pro_TauE-like"/>
</dbReference>
<keyword evidence="4 6" id="KW-1133">Transmembrane helix</keyword>
<feature type="transmembrane region" description="Helical" evidence="6">
    <location>
        <begin position="102"/>
        <end position="118"/>
    </location>
</feature>
<dbReference type="Pfam" id="PF01925">
    <property type="entry name" value="TauE"/>
    <property type="match status" value="1"/>
</dbReference>
<feature type="transmembrane region" description="Helical" evidence="6">
    <location>
        <begin position="163"/>
        <end position="186"/>
    </location>
</feature>
<evidence type="ECO:0000256" key="2">
    <source>
        <dbReference type="ARBA" id="ARBA00009142"/>
    </source>
</evidence>
<keyword evidence="6" id="KW-1003">Cell membrane</keyword>
<evidence type="ECO:0000256" key="4">
    <source>
        <dbReference type="ARBA" id="ARBA00022989"/>
    </source>
</evidence>
<dbReference type="PANTHER" id="PTHR43701">
    <property type="entry name" value="MEMBRANE TRANSPORTER PROTEIN MJ0441-RELATED"/>
    <property type="match status" value="1"/>
</dbReference>
<feature type="transmembrane region" description="Helical" evidence="6">
    <location>
        <begin position="7"/>
        <end position="25"/>
    </location>
</feature>
<dbReference type="InterPro" id="IPR051598">
    <property type="entry name" value="TSUP/Inactive_protease-like"/>
</dbReference>
<feature type="transmembrane region" description="Helical" evidence="6">
    <location>
        <begin position="261"/>
        <end position="283"/>
    </location>
</feature>
<feature type="transmembrane region" description="Helical" evidence="6">
    <location>
        <begin position="231"/>
        <end position="249"/>
    </location>
</feature>
<accession>A0ABT3L2H8</accession>
<feature type="transmembrane region" description="Helical" evidence="6">
    <location>
        <begin position="198"/>
        <end position="219"/>
    </location>
</feature>
<proteinExistence type="inferred from homology"/>
<name>A0ABT3L2H8_9CYAN</name>
<keyword evidence="5 6" id="KW-0472">Membrane</keyword>
<evidence type="ECO:0000256" key="3">
    <source>
        <dbReference type="ARBA" id="ARBA00022692"/>
    </source>
</evidence>
<comment type="subcellular location">
    <subcellularLocation>
        <location evidence="6">Cell membrane</location>
        <topology evidence="6">Multi-pass membrane protein</topology>
    </subcellularLocation>
    <subcellularLocation>
        <location evidence="1">Membrane</location>
        <topology evidence="1">Multi-pass membrane protein</topology>
    </subcellularLocation>
</comment>
<feature type="transmembrane region" description="Helical" evidence="6">
    <location>
        <begin position="45"/>
        <end position="66"/>
    </location>
</feature>
<evidence type="ECO:0000313" key="7">
    <source>
        <dbReference type="EMBL" id="MCW6035714.1"/>
    </source>
</evidence>
<comment type="similarity">
    <text evidence="2 6">Belongs to the 4-toluene sulfonate uptake permease (TSUP) (TC 2.A.102) family.</text>
</comment>
<dbReference type="Proteomes" id="UP001526426">
    <property type="component" value="Unassembled WGS sequence"/>
</dbReference>
<sequence length="286" mass="30478">MMSLDYWFMFPVAIGIATVAMASGVEGATFFTPLFILGLNLPTDVAIGTGLMTEVFGFTSGLFAYGYQGLIDFKLGKMLLAVTIPVALLGTVFAQWIPGDVLKIVLGLGLLVLAVSFLRSDHTSAGESPVLMPSPVSFPSFTLTSRRGDVFHYSITRPREGRILASIGALCLGMVSTGLGQLNGFFLLQRSRVPSPVAIGTSVFIVAITALIASVGHMVQFAQQENPPFGTILSLISFTVPGVLLGAQLGSRLAIRLPQHILERSMGLLFIVVGLLLILENFLRSS</sequence>
<dbReference type="RefSeq" id="WP_265263429.1">
    <property type="nucleotide sequence ID" value="NZ_JAIHOM010000019.1"/>
</dbReference>
<keyword evidence="8" id="KW-1185">Reference proteome</keyword>
<organism evidence="7 8">
    <name type="scientific">Spirulina subsalsa FACHB-351</name>
    <dbReference type="NCBI Taxonomy" id="234711"/>
    <lineage>
        <taxon>Bacteria</taxon>
        <taxon>Bacillati</taxon>
        <taxon>Cyanobacteriota</taxon>
        <taxon>Cyanophyceae</taxon>
        <taxon>Spirulinales</taxon>
        <taxon>Spirulinaceae</taxon>
        <taxon>Spirulina</taxon>
    </lineage>
</organism>
<dbReference type="PANTHER" id="PTHR43701:SF2">
    <property type="entry name" value="MEMBRANE TRANSPORTER PROTEIN YJNA-RELATED"/>
    <property type="match status" value="1"/>
</dbReference>
<comment type="caution">
    <text evidence="7">The sequence shown here is derived from an EMBL/GenBank/DDBJ whole genome shotgun (WGS) entry which is preliminary data.</text>
</comment>
<gene>
    <name evidence="7" type="ORF">K4A83_05430</name>
</gene>
<feature type="transmembrane region" description="Helical" evidence="6">
    <location>
        <begin position="78"/>
        <end position="96"/>
    </location>
</feature>
<evidence type="ECO:0000313" key="8">
    <source>
        <dbReference type="Proteomes" id="UP001526426"/>
    </source>
</evidence>
<dbReference type="EMBL" id="JAIHOM010000019">
    <property type="protein sequence ID" value="MCW6035714.1"/>
    <property type="molecule type" value="Genomic_DNA"/>
</dbReference>
<protein>
    <recommendedName>
        <fullName evidence="6">Probable membrane transporter protein</fullName>
    </recommendedName>
</protein>